<dbReference type="PRINTS" id="PR00105">
    <property type="entry name" value="C5METTRFRASE"/>
</dbReference>
<keyword evidence="2 7" id="KW-0489">Methyltransferase</keyword>
<dbReference type="PANTHER" id="PTHR46098">
    <property type="entry name" value="TRNA (CYTOSINE(38)-C(5))-METHYLTRANSFERASE"/>
    <property type="match status" value="1"/>
</dbReference>
<comment type="caution">
    <text evidence="9">The sequence shown here is derived from an EMBL/GenBank/DDBJ whole genome shotgun (WGS) entry which is preliminary data.</text>
</comment>
<evidence type="ECO:0000256" key="5">
    <source>
        <dbReference type="ARBA" id="ARBA00022747"/>
    </source>
</evidence>
<comment type="similarity">
    <text evidence="7 8">Belongs to the class I-like SAM-binding methyltransferase superfamily. C5-methyltransferase family.</text>
</comment>
<keyword evidence="5" id="KW-0680">Restriction system</keyword>
<evidence type="ECO:0000256" key="1">
    <source>
        <dbReference type="ARBA" id="ARBA00011975"/>
    </source>
</evidence>
<evidence type="ECO:0000256" key="6">
    <source>
        <dbReference type="ARBA" id="ARBA00047422"/>
    </source>
</evidence>
<evidence type="ECO:0000256" key="2">
    <source>
        <dbReference type="ARBA" id="ARBA00022603"/>
    </source>
</evidence>
<dbReference type="GO" id="GO:0032259">
    <property type="term" value="P:methylation"/>
    <property type="evidence" value="ECO:0007669"/>
    <property type="project" value="UniProtKB-KW"/>
</dbReference>
<dbReference type="Gene3D" id="3.40.50.150">
    <property type="entry name" value="Vaccinia Virus protein VP39"/>
    <property type="match status" value="1"/>
</dbReference>
<feature type="active site" evidence="7">
    <location>
        <position position="78"/>
    </location>
</feature>
<keyword evidence="4 7" id="KW-0949">S-adenosyl-L-methionine</keyword>
<dbReference type="InterPro" id="IPR050750">
    <property type="entry name" value="C5-MTase"/>
</dbReference>
<accession>A0ABV7LGQ3</accession>
<evidence type="ECO:0000256" key="4">
    <source>
        <dbReference type="ARBA" id="ARBA00022691"/>
    </source>
</evidence>
<sequence>MSDSRPTFYEFFAGGGMARAGLGDGWRCVFANDFDHKKALTYQANWGAPGVIQVGDIRNVRSADLPGTADLAWASFPCQDLSLAGAGAGLKGARSGTFYAFWDIIGALAAEGRTPRIVALENVTGALSSHGGQDFAAICDTFAAHGYACGALVIDAVLFVPQSRPRLFVIGVRRDMAPPPGLLAPGAVEPFHTRSLRNAMARLSPRARAGWLWWNIPTPPQRNQAFADLIEDNPASVSWHTPEETAALMALMSPVNLAKVEAARRAGRRMVGAIYRRTRTDASGAKAQRAEVRFDDVAGCLRTPAGGSSRQVIMVVDGERIRTRLISARETARLMGLPDDYRLPRNYNEAYHLTGDGVAAPVVRHLAHHLFEPLLGLRAATPEGAARPARMAAAGGRATEAEA</sequence>
<dbReference type="EC" id="2.1.1.37" evidence="1"/>
<dbReference type="InterPro" id="IPR029063">
    <property type="entry name" value="SAM-dependent_MTases_sf"/>
</dbReference>
<dbReference type="PANTHER" id="PTHR46098:SF1">
    <property type="entry name" value="TRNA (CYTOSINE(38)-C(5))-METHYLTRANSFERASE"/>
    <property type="match status" value="1"/>
</dbReference>
<comment type="catalytic activity">
    <reaction evidence="6">
        <text>a 2'-deoxycytidine in DNA + S-adenosyl-L-methionine = a 5-methyl-2'-deoxycytidine in DNA + S-adenosyl-L-homocysteine + H(+)</text>
        <dbReference type="Rhea" id="RHEA:13681"/>
        <dbReference type="Rhea" id="RHEA-COMP:11369"/>
        <dbReference type="Rhea" id="RHEA-COMP:11370"/>
        <dbReference type="ChEBI" id="CHEBI:15378"/>
        <dbReference type="ChEBI" id="CHEBI:57856"/>
        <dbReference type="ChEBI" id="CHEBI:59789"/>
        <dbReference type="ChEBI" id="CHEBI:85452"/>
        <dbReference type="ChEBI" id="CHEBI:85454"/>
        <dbReference type="EC" id="2.1.1.37"/>
    </reaction>
</comment>
<evidence type="ECO:0000313" key="10">
    <source>
        <dbReference type="Proteomes" id="UP001595536"/>
    </source>
</evidence>
<dbReference type="PROSITE" id="PS51679">
    <property type="entry name" value="SAM_MT_C5"/>
    <property type="match status" value="1"/>
</dbReference>
<evidence type="ECO:0000256" key="8">
    <source>
        <dbReference type="RuleBase" id="RU000416"/>
    </source>
</evidence>
<organism evidence="9 10">
    <name type="scientific">Camelimonas abortus</name>
    <dbReference type="NCBI Taxonomy" id="1017184"/>
    <lineage>
        <taxon>Bacteria</taxon>
        <taxon>Pseudomonadati</taxon>
        <taxon>Pseudomonadota</taxon>
        <taxon>Alphaproteobacteria</taxon>
        <taxon>Hyphomicrobiales</taxon>
        <taxon>Chelatococcaceae</taxon>
        <taxon>Camelimonas</taxon>
    </lineage>
</organism>
<dbReference type="Pfam" id="PF00145">
    <property type="entry name" value="DNA_methylase"/>
    <property type="match status" value="1"/>
</dbReference>
<evidence type="ECO:0000256" key="3">
    <source>
        <dbReference type="ARBA" id="ARBA00022679"/>
    </source>
</evidence>
<keyword evidence="10" id="KW-1185">Reference proteome</keyword>
<protein>
    <recommendedName>
        <fullName evidence="1">DNA (cytosine-5-)-methyltransferase</fullName>
        <ecNumber evidence="1">2.1.1.37</ecNumber>
    </recommendedName>
</protein>
<dbReference type="Gene3D" id="3.90.120.10">
    <property type="entry name" value="DNA Methylase, subunit A, domain 2"/>
    <property type="match status" value="1"/>
</dbReference>
<name>A0ABV7LGQ3_9HYPH</name>
<proteinExistence type="inferred from homology"/>
<gene>
    <name evidence="9" type="ORF">ACFOEX_08105</name>
</gene>
<dbReference type="RefSeq" id="WP_376829078.1">
    <property type="nucleotide sequence ID" value="NZ_JBHLWR010000004.1"/>
</dbReference>
<dbReference type="EMBL" id="JBHRUV010000034">
    <property type="protein sequence ID" value="MFC3266313.1"/>
    <property type="molecule type" value="Genomic_DNA"/>
</dbReference>
<keyword evidence="3 7" id="KW-0808">Transferase</keyword>
<evidence type="ECO:0000256" key="7">
    <source>
        <dbReference type="PROSITE-ProRule" id="PRU01016"/>
    </source>
</evidence>
<reference evidence="10" key="1">
    <citation type="journal article" date="2019" name="Int. J. Syst. Evol. Microbiol.">
        <title>The Global Catalogue of Microorganisms (GCM) 10K type strain sequencing project: providing services to taxonomists for standard genome sequencing and annotation.</title>
        <authorList>
            <consortium name="The Broad Institute Genomics Platform"/>
            <consortium name="The Broad Institute Genome Sequencing Center for Infectious Disease"/>
            <person name="Wu L."/>
            <person name="Ma J."/>
        </authorList>
    </citation>
    <scope>NUCLEOTIDE SEQUENCE [LARGE SCALE GENOMIC DNA]</scope>
    <source>
        <strain evidence="10">CCM 7941</strain>
    </source>
</reference>
<dbReference type="Proteomes" id="UP001595536">
    <property type="component" value="Unassembled WGS sequence"/>
</dbReference>
<dbReference type="GO" id="GO:0003886">
    <property type="term" value="F:DNA (cytosine-5-)-methyltransferase activity"/>
    <property type="evidence" value="ECO:0007669"/>
    <property type="project" value="UniProtKB-EC"/>
</dbReference>
<dbReference type="NCBIfam" id="TIGR00675">
    <property type="entry name" value="dcm"/>
    <property type="match status" value="1"/>
</dbReference>
<dbReference type="InterPro" id="IPR001525">
    <property type="entry name" value="C5_MeTfrase"/>
</dbReference>
<dbReference type="SUPFAM" id="SSF53335">
    <property type="entry name" value="S-adenosyl-L-methionine-dependent methyltransferases"/>
    <property type="match status" value="1"/>
</dbReference>
<evidence type="ECO:0000313" key="9">
    <source>
        <dbReference type="EMBL" id="MFC3266313.1"/>
    </source>
</evidence>